<evidence type="ECO:0000259" key="2">
    <source>
        <dbReference type="Pfam" id="PF00144"/>
    </source>
</evidence>
<evidence type="ECO:0000313" key="4">
    <source>
        <dbReference type="Proteomes" id="UP001500782"/>
    </source>
</evidence>
<protein>
    <submittedName>
        <fullName evidence="3">Serine hydrolase domain-containing protein</fullName>
    </submittedName>
</protein>
<dbReference type="Gene3D" id="3.40.710.10">
    <property type="entry name" value="DD-peptidase/beta-lactamase superfamily"/>
    <property type="match status" value="1"/>
</dbReference>
<proteinExistence type="predicted"/>
<organism evidence="3 4">
    <name type="scientific">Bacillus carboniphilus</name>
    <dbReference type="NCBI Taxonomy" id="86663"/>
    <lineage>
        <taxon>Bacteria</taxon>
        <taxon>Bacillati</taxon>
        <taxon>Bacillota</taxon>
        <taxon>Bacilli</taxon>
        <taxon>Bacillales</taxon>
        <taxon>Bacillaceae</taxon>
        <taxon>Bacillus</taxon>
    </lineage>
</organism>
<sequence length="362" mass="40847">MGSLEVKIDQLFDSYLNKSFFTGGVCSVHWKGEQLLQKAYGKRSSITNEHVTTDTIFDLASVTKIFTATILLKMVTEGKVTLGTTLKDCLPEVRGNKILEPISVQQLLTHSSGLTAWYPFYTHVPQADLLTILDSIELKHQENKEVVYSDLNYILLGEIIKRYFNMSLQEVIKQELITTLSLNTLTYGPLHSENVAATEFGNQIEMDMCRTRNKEFNHWRPTNQPIIGEVNDGNTYYYFKGQSGHAGLFGTANDLDQLLQLYLKGGMAKGEKLIDVALINQSLHNIAENRGLGWHSSDPFPVGFGHTGFTGTSIWIVPEKDLQVVLLTNRLHVNQPVNINPFRKELHEEILSYISGIQREDI</sequence>
<dbReference type="Pfam" id="PF00144">
    <property type="entry name" value="Beta-lactamase"/>
    <property type="match status" value="1"/>
</dbReference>
<gene>
    <name evidence="3" type="ORF">GCM10008967_36080</name>
</gene>
<dbReference type="RefSeq" id="WP_343802220.1">
    <property type="nucleotide sequence ID" value="NZ_BAAADJ010000061.1"/>
</dbReference>
<dbReference type="EMBL" id="BAAADJ010000061">
    <property type="protein sequence ID" value="GAA0342455.1"/>
    <property type="molecule type" value="Genomic_DNA"/>
</dbReference>
<reference evidence="4" key="1">
    <citation type="journal article" date="2019" name="Int. J. Syst. Evol. Microbiol.">
        <title>The Global Catalogue of Microorganisms (GCM) 10K type strain sequencing project: providing services to taxonomists for standard genome sequencing and annotation.</title>
        <authorList>
            <consortium name="The Broad Institute Genomics Platform"/>
            <consortium name="The Broad Institute Genome Sequencing Center for Infectious Disease"/>
            <person name="Wu L."/>
            <person name="Ma J."/>
        </authorList>
    </citation>
    <scope>NUCLEOTIDE SEQUENCE [LARGE SCALE GENOMIC DNA]</scope>
    <source>
        <strain evidence="4">JCM 9731</strain>
    </source>
</reference>
<evidence type="ECO:0000256" key="1">
    <source>
        <dbReference type="ARBA" id="ARBA00022801"/>
    </source>
</evidence>
<evidence type="ECO:0000313" key="3">
    <source>
        <dbReference type="EMBL" id="GAA0342455.1"/>
    </source>
</evidence>
<feature type="domain" description="Beta-lactamase-related" evidence="2">
    <location>
        <begin position="9"/>
        <end position="341"/>
    </location>
</feature>
<accession>A0ABP3GCS6</accession>
<dbReference type="Proteomes" id="UP001500782">
    <property type="component" value="Unassembled WGS sequence"/>
</dbReference>
<dbReference type="InterPro" id="IPR001466">
    <property type="entry name" value="Beta-lactam-related"/>
</dbReference>
<dbReference type="GO" id="GO:0016787">
    <property type="term" value="F:hydrolase activity"/>
    <property type="evidence" value="ECO:0007669"/>
    <property type="project" value="UniProtKB-KW"/>
</dbReference>
<comment type="caution">
    <text evidence="3">The sequence shown here is derived from an EMBL/GenBank/DDBJ whole genome shotgun (WGS) entry which is preliminary data.</text>
</comment>
<dbReference type="SUPFAM" id="SSF56601">
    <property type="entry name" value="beta-lactamase/transpeptidase-like"/>
    <property type="match status" value="1"/>
</dbReference>
<keyword evidence="4" id="KW-1185">Reference proteome</keyword>
<dbReference type="InterPro" id="IPR012338">
    <property type="entry name" value="Beta-lactam/transpept-like"/>
</dbReference>
<dbReference type="PANTHER" id="PTHR43283:SF11">
    <property type="entry name" value="BETA-LACTAMASE-RELATED DOMAIN-CONTAINING PROTEIN"/>
    <property type="match status" value="1"/>
</dbReference>
<dbReference type="PANTHER" id="PTHR43283">
    <property type="entry name" value="BETA-LACTAMASE-RELATED"/>
    <property type="match status" value="1"/>
</dbReference>
<keyword evidence="1 3" id="KW-0378">Hydrolase</keyword>
<dbReference type="InterPro" id="IPR050789">
    <property type="entry name" value="Diverse_Enzym_Activities"/>
</dbReference>
<name>A0ABP3GCS6_9BACI</name>